<evidence type="ECO:0000313" key="2">
    <source>
        <dbReference type="Proteomes" id="UP000276133"/>
    </source>
</evidence>
<evidence type="ECO:0000313" key="1">
    <source>
        <dbReference type="EMBL" id="RMZ98699.1"/>
    </source>
</evidence>
<organism evidence="1 2">
    <name type="scientific">Brachionus plicatilis</name>
    <name type="common">Marine rotifer</name>
    <name type="synonym">Brachionus muelleri</name>
    <dbReference type="NCBI Taxonomy" id="10195"/>
    <lineage>
        <taxon>Eukaryota</taxon>
        <taxon>Metazoa</taxon>
        <taxon>Spiralia</taxon>
        <taxon>Gnathifera</taxon>
        <taxon>Rotifera</taxon>
        <taxon>Eurotatoria</taxon>
        <taxon>Monogononta</taxon>
        <taxon>Pseudotrocha</taxon>
        <taxon>Ploima</taxon>
        <taxon>Brachionidae</taxon>
        <taxon>Brachionus</taxon>
    </lineage>
</organism>
<protein>
    <submittedName>
        <fullName evidence="1">Uncharacterized protein</fullName>
    </submittedName>
</protein>
<name>A0A3M7PI05_BRAPC</name>
<sequence length="66" mass="7948">MFNFNRNVIPYKCRYIYLFDLSKPNKLTISFVVLYASILLKITINKKSFPEPNWNRMFSFPNFSNC</sequence>
<proteinExistence type="predicted"/>
<gene>
    <name evidence="1" type="ORF">BpHYR1_006964</name>
</gene>
<dbReference type="EMBL" id="REGN01010610">
    <property type="protein sequence ID" value="RMZ98699.1"/>
    <property type="molecule type" value="Genomic_DNA"/>
</dbReference>
<keyword evidence="2" id="KW-1185">Reference proteome</keyword>
<comment type="caution">
    <text evidence="1">The sequence shown here is derived from an EMBL/GenBank/DDBJ whole genome shotgun (WGS) entry which is preliminary data.</text>
</comment>
<dbReference type="Proteomes" id="UP000276133">
    <property type="component" value="Unassembled WGS sequence"/>
</dbReference>
<dbReference type="AlphaFoldDB" id="A0A3M7PI05"/>
<accession>A0A3M7PI05</accession>
<reference evidence="1 2" key="1">
    <citation type="journal article" date="2018" name="Sci. Rep.">
        <title>Genomic signatures of local adaptation to the degree of environmental predictability in rotifers.</title>
        <authorList>
            <person name="Franch-Gras L."/>
            <person name="Hahn C."/>
            <person name="Garcia-Roger E.M."/>
            <person name="Carmona M.J."/>
            <person name="Serra M."/>
            <person name="Gomez A."/>
        </authorList>
    </citation>
    <scope>NUCLEOTIDE SEQUENCE [LARGE SCALE GENOMIC DNA]</scope>
    <source>
        <strain evidence="1">HYR1</strain>
    </source>
</reference>